<accession>A0A8T0EN99</accession>
<name>A0A8T0EN99_ARGBR</name>
<keyword evidence="3" id="KW-1185">Reference proteome</keyword>
<evidence type="ECO:0000256" key="1">
    <source>
        <dbReference type="SAM" id="MobiDB-lite"/>
    </source>
</evidence>
<comment type="caution">
    <text evidence="2">The sequence shown here is derived from an EMBL/GenBank/DDBJ whole genome shotgun (WGS) entry which is preliminary data.</text>
</comment>
<reference evidence="2" key="2">
    <citation type="submission" date="2020-06" db="EMBL/GenBank/DDBJ databases">
        <authorList>
            <person name="Sheffer M."/>
        </authorList>
    </citation>
    <scope>NUCLEOTIDE SEQUENCE</scope>
</reference>
<feature type="region of interest" description="Disordered" evidence="1">
    <location>
        <begin position="24"/>
        <end position="43"/>
    </location>
</feature>
<feature type="compositionally biased region" description="Polar residues" evidence="1">
    <location>
        <begin position="30"/>
        <end position="41"/>
    </location>
</feature>
<evidence type="ECO:0000313" key="3">
    <source>
        <dbReference type="Proteomes" id="UP000807504"/>
    </source>
</evidence>
<organism evidence="2 3">
    <name type="scientific">Argiope bruennichi</name>
    <name type="common">Wasp spider</name>
    <name type="synonym">Aranea bruennichi</name>
    <dbReference type="NCBI Taxonomy" id="94029"/>
    <lineage>
        <taxon>Eukaryota</taxon>
        <taxon>Metazoa</taxon>
        <taxon>Ecdysozoa</taxon>
        <taxon>Arthropoda</taxon>
        <taxon>Chelicerata</taxon>
        <taxon>Arachnida</taxon>
        <taxon>Araneae</taxon>
        <taxon>Araneomorphae</taxon>
        <taxon>Entelegynae</taxon>
        <taxon>Araneoidea</taxon>
        <taxon>Araneidae</taxon>
        <taxon>Argiope</taxon>
    </lineage>
</organism>
<gene>
    <name evidence="2" type="ORF">HNY73_015652</name>
</gene>
<dbReference type="EMBL" id="JABXBU010002180">
    <property type="protein sequence ID" value="KAF8775512.1"/>
    <property type="molecule type" value="Genomic_DNA"/>
</dbReference>
<protein>
    <submittedName>
        <fullName evidence="2">Uncharacterized protein</fullName>
    </submittedName>
</protein>
<reference evidence="2" key="1">
    <citation type="journal article" date="2020" name="bioRxiv">
        <title>Chromosome-level reference genome of the European wasp spider Argiope bruennichi: a resource for studies on range expansion and evolutionary adaptation.</title>
        <authorList>
            <person name="Sheffer M.M."/>
            <person name="Hoppe A."/>
            <person name="Krehenwinkel H."/>
            <person name="Uhl G."/>
            <person name="Kuss A.W."/>
            <person name="Jensen L."/>
            <person name="Jensen C."/>
            <person name="Gillespie R.G."/>
            <person name="Hoff K.J."/>
            <person name="Prost S."/>
        </authorList>
    </citation>
    <scope>NUCLEOTIDE SEQUENCE</scope>
</reference>
<sequence>MSAGVRWDAAVTGAYYAKQSSPLWRGERSGNGTPSTRQVSSGGEGGLVAVRSFEIGLGDIFSIGLNGGGLIRVHQFFEESV</sequence>
<dbReference type="AlphaFoldDB" id="A0A8T0EN99"/>
<proteinExistence type="predicted"/>
<feature type="non-terminal residue" evidence="2">
    <location>
        <position position="1"/>
    </location>
</feature>
<evidence type="ECO:0000313" key="2">
    <source>
        <dbReference type="EMBL" id="KAF8775512.1"/>
    </source>
</evidence>
<dbReference type="Proteomes" id="UP000807504">
    <property type="component" value="Unassembled WGS sequence"/>
</dbReference>